<evidence type="ECO:0000313" key="2">
    <source>
        <dbReference type="Proteomes" id="UP000216797"/>
    </source>
</evidence>
<name>A0A267HUC5_9ENTE</name>
<gene>
    <name evidence="1" type="ORF">AKL21_02610</name>
</gene>
<dbReference type="InterPro" id="IPR031820">
    <property type="entry name" value="Cas_St_Csn2"/>
</dbReference>
<proteinExistence type="predicted"/>
<protein>
    <submittedName>
        <fullName evidence="1">Uncharacterized protein</fullName>
    </submittedName>
</protein>
<organism evidence="1 2">
    <name type="scientific">Enterococcus canintestini</name>
    <dbReference type="NCBI Taxonomy" id="317010"/>
    <lineage>
        <taxon>Bacteria</taxon>
        <taxon>Bacillati</taxon>
        <taxon>Bacillota</taxon>
        <taxon>Bacilli</taxon>
        <taxon>Lactobacillales</taxon>
        <taxon>Enterococcaceae</taxon>
        <taxon>Enterococcus</taxon>
    </lineage>
</organism>
<dbReference type="Proteomes" id="UP000216797">
    <property type="component" value="Unassembled WGS sequence"/>
</dbReference>
<dbReference type="RefSeq" id="WP_095005955.1">
    <property type="nucleotide sequence ID" value="NZ_LHUG01000002.1"/>
</dbReference>
<accession>A0A267HUC5</accession>
<sequence length="345" mass="40470">MEVKLEYEYKKYLTFDAEHITYFLGSNHEIKWKLYRGLKRFSSGKSLSDLEENVYGDDGIVIICNDKQVKAKDLSLFFLDCRESLLENCRIKKDTLMSHYLSEAESNFTIQRQLEQLNNEFLSLEAIIQKYMTEDFNHIVPALRSVTYADMVKIFLELGFFEEDVAYPLEMLDIDQLIGDYCALLATHIKKSQKMTWLWINNPNAFMGREAFQNLLCQLATINDETGLLSVFVLSEDYLDLEFNQRNISETVLLFQGYQQLPEFEILKESFARNYPCEFTLKDEVFIASLFRIFPYIGSVKNPYLKEKDMVLLKVLEELLGIDTLNRQCQNNEKLNDLECNFLNN</sequence>
<keyword evidence="2" id="KW-1185">Reference proteome</keyword>
<dbReference type="Pfam" id="PF16813">
    <property type="entry name" value="Cas_St_Csn2"/>
    <property type="match status" value="1"/>
</dbReference>
<evidence type="ECO:0000313" key="1">
    <source>
        <dbReference type="EMBL" id="PAB01842.1"/>
    </source>
</evidence>
<dbReference type="AlphaFoldDB" id="A0A267HUC5"/>
<comment type="caution">
    <text evidence="1">The sequence shown here is derived from an EMBL/GenBank/DDBJ whole genome shotgun (WGS) entry which is preliminary data.</text>
</comment>
<reference evidence="1 2" key="1">
    <citation type="submission" date="2015-08" db="EMBL/GenBank/DDBJ databases">
        <title>Enterococcus genome sequence.</title>
        <authorList>
            <person name="Acedo J.Z."/>
            <person name="Vederas J.C."/>
        </authorList>
    </citation>
    <scope>NUCLEOTIDE SEQUENCE [LARGE SCALE GENOMIC DNA]</scope>
    <source>
        <strain evidence="1 2">49</strain>
    </source>
</reference>
<dbReference type="EMBL" id="LHUG01000002">
    <property type="protein sequence ID" value="PAB01842.1"/>
    <property type="molecule type" value="Genomic_DNA"/>
</dbReference>